<keyword evidence="6 18" id="KW-0812">Transmembrane</keyword>
<dbReference type="GO" id="GO:0070161">
    <property type="term" value="C:anchoring junction"/>
    <property type="evidence" value="ECO:0007669"/>
    <property type="project" value="UniProtKB-SubCell"/>
</dbReference>
<feature type="transmembrane region" description="Helical" evidence="18">
    <location>
        <begin position="576"/>
        <end position="597"/>
    </location>
</feature>
<evidence type="ECO:0000256" key="14">
    <source>
        <dbReference type="ARBA" id="ARBA00023180"/>
    </source>
</evidence>
<accession>A0A3P8WAJ5</accession>
<feature type="domain" description="Ig-like" evidence="20">
    <location>
        <begin position="378"/>
        <end position="471"/>
    </location>
</feature>
<feature type="domain" description="Ig-like" evidence="20">
    <location>
        <begin position="202"/>
        <end position="281"/>
    </location>
</feature>
<keyword evidence="12 18" id="KW-0472">Membrane</keyword>
<dbReference type="GO" id="GO:0045121">
    <property type="term" value="C:membrane raft"/>
    <property type="evidence" value="ECO:0007669"/>
    <property type="project" value="UniProtKB-SubCell"/>
</dbReference>
<evidence type="ECO:0000256" key="12">
    <source>
        <dbReference type="ARBA" id="ARBA00023136"/>
    </source>
</evidence>
<evidence type="ECO:0000256" key="9">
    <source>
        <dbReference type="ARBA" id="ARBA00022889"/>
    </source>
</evidence>
<name>A0A3P8WAJ5_CYNSE</name>
<feature type="region of interest" description="Disordered" evidence="17">
    <location>
        <begin position="687"/>
        <end position="706"/>
    </location>
</feature>
<dbReference type="GO" id="GO:0006955">
    <property type="term" value="P:immune response"/>
    <property type="evidence" value="ECO:0007669"/>
    <property type="project" value="TreeGrafter"/>
</dbReference>
<dbReference type="Proteomes" id="UP000265120">
    <property type="component" value="Chromosome 9"/>
</dbReference>
<comment type="subcellular location">
    <subcellularLocation>
        <location evidence="2">Cell junction</location>
    </subcellularLocation>
    <subcellularLocation>
        <location evidence="1">Cell membrane</location>
        <topology evidence="1">Single-pass type I membrane protein</topology>
    </subcellularLocation>
    <subcellularLocation>
        <location evidence="3">Membrane raft</location>
    </subcellularLocation>
</comment>
<reference evidence="21" key="2">
    <citation type="submission" date="2025-08" db="UniProtKB">
        <authorList>
            <consortium name="Ensembl"/>
        </authorList>
    </citation>
    <scope>IDENTIFICATION</scope>
</reference>
<evidence type="ECO:0000259" key="20">
    <source>
        <dbReference type="PROSITE" id="PS50835"/>
    </source>
</evidence>
<evidence type="ECO:0000313" key="22">
    <source>
        <dbReference type="Proteomes" id="UP000265120"/>
    </source>
</evidence>
<keyword evidence="15" id="KW-0393">Immunoglobulin domain</keyword>
<dbReference type="PROSITE" id="PS50835">
    <property type="entry name" value="IG_LIKE"/>
    <property type="match status" value="4"/>
</dbReference>
<dbReference type="GO" id="GO:0009897">
    <property type="term" value="C:external side of plasma membrane"/>
    <property type="evidence" value="ECO:0007669"/>
    <property type="project" value="TreeGrafter"/>
</dbReference>
<proteinExistence type="predicted"/>
<keyword evidence="9" id="KW-0130">Cell adhesion</keyword>
<evidence type="ECO:0000256" key="2">
    <source>
        <dbReference type="ARBA" id="ARBA00004282"/>
    </source>
</evidence>
<evidence type="ECO:0000256" key="3">
    <source>
        <dbReference type="ARBA" id="ARBA00004285"/>
    </source>
</evidence>
<evidence type="ECO:0000256" key="13">
    <source>
        <dbReference type="ARBA" id="ARBA00023157"/>
    </source>
</evidence>
<evidence type="ECO:0000256" key="6">
    <source>
        <dbReference type="ARBA" id="ARBA00022692"/>
    </source>
</evidence>
<evidence type="ECO:0000256" key="1">
    <source>
        <dbReference type="ARBA" id="ARBA00004251"/>
    </source>
</evidence>
<keyword evidence="13" id="KW-1015">Disulfide bond</keyword>
<sequence>MVLLPLLTSMLLSSYFHPGSVVDAQRSFTIRNITLSVEPSAEVPRGTNVTIRCTAVVSSSGQEPLNRKYSIYQGSNNIYTKNTITSEDLLYLLPDARVSNTGKYKCAINIEGKNMQSDATKLTVTGLSKPTLHLNKGVVSEDSKIIEEKLVNSTEVEFKLRFSSVGYHKVHCTYSVLMMPDSFKSEESNTITVSVKEMSITPVLEIYPQSRIYEGDVLSITCTIRNMAFNPSTAPIYLYLSQGTRLLSSGDTKVNYSTVALAEDPMDFECRLEIGTVAKVTTKMVPVTELFSTPTITMSPTVVFQREDMSLTCNSEKVASERINRENVTYSLEPPNFLLTSTKPGVFSGKTMMYEFNYTCVAQAKGITKYSATLSVKPKVLVSIPKISVVQGRAVLGEPFEILCHSDIGSYPINYTLLWDYEPLNTTTVWLPKEQARFKVTIRRPEEINKFMCEAKNNLKITQDPLSKRLNATVIVPLTEPTLTILPELAEVSEGDQLYLICGTKGSPPVTFKFYRVGDEQPKFTTTSNINHTHYRVNELTKGHGGTYYCEAINQANNVFSERVTVEVQMALWKKALIGGICLVVLSLLVLGCVLYFKSKRARVVRTAVSVWSERPPDAGNDEVSSVVSNEPDVEYTEVVHPQPLDTVRAPLRKGTDTVYSELKNPPHGAADLNDYQGSVEYVERPEAFPPYPEVNNYQDLPVPVE</sequence>
<keyword evidence="8" id="KW-0677">Repeat</keyword>
<keyword evidence="7 19" id="KW-0732">Signal</keyword>
<keyword evidence="10" id="KW-0965">Cell junction</keyword>
<keyword evidence="14" id="KW-0325">Glycoprotein</keyword>
<dbReference type="GO" id="GO:0007166">
    <property type="term" value="P:cell surface receptor signaling pathway"/>
    <property type="evidence" value="ECO:0007669"/>
    <property type="project" value="TreeGrafter"/>
</dbReference>
<evidence type="ECO:0000256" key="15">
    <source>
        <dbReference type="ARBA" id="ARBA00023319"/>
    </source>
</evidence>
<dbReference type="InterPro" id="IPR036179">
    <property type="entry name" value="Ig-like_dom_sf"/>
</dbReference>
<dbReference type="Pfam" id="PF13895">
    <property type="entry name" value="Ig_2"/>
    <property type="match status" value="2"/>
</dbReference>
<keyword evidence="4" id="KW-1003">Cell membrane</keyword>
<feature type="chain" id="PRO_5018009233" description="Platelet endothelial cell adhesion molecule" evidence="19">
    <location>
        <begin position="19"/>
        <end position="706"/>
    </location>
</feature>
<evidence type="ECO:0000256" key="7">
    <source>
        <dbReference type="ARBA" id="ARBA00022729"/>
    </source>
</evidence>
<evidence type="ECO:0000256" key="17">
    <source>
        <dbReference type="SAM" id="MobiDB-lite"/>
    </source>
</evidence>
<evidence type="ECO:0000256" key="18">
    <source>
        <dbReference type="SAM" id="Phobius"/>
    </source>
</evidence>
<dbReference type="GeneTree" id="ENSGT01140000282577"/>
<evidence type="ECO:0000256" key="10">
    <source>
        <dbReference type="ARBA" id="ARBA00022949"/>
    </source>
</evidence>
<organism evidence="21 22">
    <name type="scientific">Cynoglossus semilaevis</name>
    <name type="common">Tongue sole</name>
    <dbReference type="NCBI Taxonomy" id="244447"/>
    <lineage>
        <taxon>Eukaryota</taxon>
        <taxon>Metazoa</taxon>
        <taxon>Chordata</taxon>
        <taxon>Craniata</taxon>
        <taxon>Vertebrata</taxon>
        <taxon>Euteleostomi</taxon>
        <taxon>Actinopterygii</taxon>
        <taxon>Neopterygii</taxon>
        <taxon>Teleostei</taxon>
        <taxon>Neoteleostei</taxon>
        <taxon>Acanthomorphata</taxon>
        <taxon>Carangaria</taxon>
        <taxon>Pleuronectiformes</taxon>
        <taxon>Pleuronectoidei</taxon>
        <taxon>Cynoglossidae</taxon>
        <taxon>Cynoglossinae</taxon>
        <taxon>Cynoglossus</taxon>
    </lineage>
</organism>
<dbReference type="GO" id="GO:0004888">
    <property type="term" value="F:transmembrane signaling receptor activity"/>
    <property type="evidence" value="ECO:0007669"/>
    <property type="project" value="TreeGrafter"/>
</dbReference>
<keyword evidence="5" id="KW-0597">Phosphoprotein</keyword>
<feature type="domain" description="Ig-like" evidence="20">
    <location>
        <begin position="481"/>
        <end position="567"/>
    </location>
</feature>
<feature type="signal peptide" evidence="19">
    <location>
        <begin position="1"/>
        <end position="18"/>
    </location>
</feature>
<evidence type="ECO:0000256" key="11">
    <source>
        <dbReference type="ARBA" id="ARBA00022989"/>
    </source>
</evidence>
<dbReference type="PANTHER" id="PTHR11481">
    <property type="entry name" value="IMMUNOGLOBULIN FC RECEPTOR"/>
    <property type="match status" value="1"/>
</dbReference>
<evidence type="ECO:0000256" key="4">
    <source>
        <dbReference type="ARBA" id="ARBA00022475"/>
    </source>
</evidence>
<keyword evidence="11 18" id="KW-1133">Transmembrane helix</keyword>
<protein>
    <recommendedName>
        <fullName evidence="16">Platelet endothelial cell adhesion molecule</fullName>
    </recommendedName>
</protein>
<keyword evidence="22" id="KW-1185">Reference proteome</keyword>
<dbReference type="PANTHER" id="PTHR11481:SF5">
    <property type="entry name" value="PLATELET ENDOTHELIAL CELL ADHESION MOLECULE"/>
    <property type="match status" value="1"/>
</dbReference>
<reference evidence="21" key="3">
    <citation type="submission" date="2025-09" db="UniProtKB">
        <authorList>
            <consortium name="Ensembl"/>
        </authorList>
    </citation>
    <scope>IDENTIFICATION</scope>
</reference>
<dbReference type="InterPro" id="IPR003599">
    <property type="entry name" value="Ig_sub"/>
</dbReference>
<dbReference type="GO" id="GO:0098742">
    <property type="term" value="P:cell-cell adhesion via plasma-membrane adhesion molecules"/>
    <property type="evidence" value="ECO:0007669"/>
    <property type="project" value="TreeGrafter"/>
</dbReference>
<evidence type="ECO:0000313" key="21">
    <source>
        <dbReference type="Ensembl" id="ENSCSEP00000023714.1"/>
    </source>
</evidence>
<dbReference type="InterPro" id="IPR050488">
    <property type="entry name" value="Ig_Fc_receptor"/>
</dbReference>
<dbReference type="InterPro" id="IPR013783">
    <property type="entry name" value="Ig-like_fold"/>
</dbReference>
<feature type="domain" description="Ig-like" evidence="20">
    <location>
        <begin position="18"/>
        <end position="123"/>
    </location>
</feature>
<reference evidence="21 22" key="1">
    <citation type="journal article" date="2014" name="Nat. Genet.">
        <title>Whole-genome sequence of a flatfish provides insights into ZW sex chromosome evolution and adaptation to a benthic lifestyle.</title>
        <authorList>
            <person name="Chen S."/>
            <person name="Zhang G."/>
            <person name="Shao C."/>
            <person name="Huang Q."/>
            <person name="Liu G."/>
            <person name="Zhang P."/>
            <person name="Song W."/>
            <person name="An N."/>
            <person name="Chalopin D."/>
            <person name="Volff J.N."/>
            <person name="Hong Y."/>
            <person name="Li Q."/>
            <person name="Sha Z."/>
            <person name="Zhou H."/>
            <person name="Xie M."/>
            <person name="Yu Q."/>
            <person name="Liu Y."/>
            <person name="Xiang H."/>
            <person name="Wang N."/>
            <person name="Wu K."/>
            <person name="Yang C."/>
            <person name="Zhou Q."/>
            <person name="Liao X."/>
            <person name="Yang L."/>
            <person name="Hu Q."/>
            <person name="Zhang J."/>
            <person name="Meng L."/>
            <person name="Jin L."/>
            <person name="Tian Y."/>
            <person name="Lian J."/>
            <person name="Yang J."/>
            <person name="Miao G."/>
            <person name="Liu S."/>
            <person name="Liang Z."/>
            <person name="Yan F."/>
            <person name="Li Y."/>
            <person name="Sun B."/>
            <person name="Zhang H."/>
            <person name="Zhang J."/>
            <person name="Zhu Y."/>
            <person name="Du M."/>
            <person name="Zhao Y."/>
            <person name="Schartl M."/>
            <person name="Tang Q."/>
            <person name="Wang J."/>
        </authorList>
    </citation>
    <scope>NUCLEOTIDE SEQUENCE</scope>
</reference>
<dbReference type="SMART" id="SM00409">
    <property type="entry name" value="IG"/>
    <property type="match status" value="3"/>
</dbReference>
<dbReference type="AlphaFoldDB" id="A0A3P8WAJ5"/>
<evidence type="ECO:0000256" key="16">
    <source>
        <dbReference type="ARBA" id="ARBA00049765"/>
    </source>
</evidence>
<evidence type="ECO:0000256" key="19">
    <source>
        <dbReference type="SAM" id="SignalP"/>
    </source>
</evidence>
<evidence type="ECO:0000256" key="8">
    <source>
        <dbReference type="ARBA" id="ARBA00022737"/>
    </source>
</evidence>
<dbReference type="Gene3D" id="2.60.40.10">
    <property type="entry name" value="Immunoglobulins"/>
    <property type="match status" value="2"/>
</dbReference>
<dbReference type="Ensembl" id="ENSCSET00000024023.1">
    <property type="protein sequence ID" value="ENSCSEP00000023714.1"/>
    <property type="gene ID" value="ENSCSEG00000015112.1"/>
</dbReference>
<dbReference type="SUPFAM" id="SSF48726">
    <property type="entry name" value="Immunoglobulin"/>
    <property type="match status" value="2"/>
</dbReference>
<evidence type="ECO:0000256" key="5">
    <source>
        <dbReference type="ARBA" id="ARBA00022553"/>
    </source>
</evidence>
<dbReference type="InterPro" id="IPR007110">
    <property type="entry name" value="Ig-like_dom"/>
</dbReference>